<sequence>MGLDGNLIQAALLCGALAMPVLAHGAERVAEEALLARLSTEVVPRMQREYMRVRLPSFGIDIASYYARISLNRWYVEGIFEPDEDLVITAERMERWQLSPFLPYYLEETEIPDCAAMLTASCRWLPLTLTLSP</sequence>
<reference evidence="1 2" key="1">
    <citation type="submission" date="2016-08" db="EMBL/GenBank/DDBJ databases">
        <authorList>
            <person name="Seilhamer J.J."/>
        </authorList>
    </citation>
    <scope>NUCLEOTIDE SEQUENCE [LARGE SCALE GENOMIC DNA]</scope>
    <source>
        <strain evidence="1 2">HBR26</strain>
    </source>
</reference>
<accession>A0A1C3XZ80</accession>
<name>A0A1C3XZ80_9HYPH</name>
<dbReference type="RefSeq" id="WP_092749718.1">
    <property type="nucleotide sequence ID" value="NZ_FMAJ01000003.1"/>
</dbReference>
<proteinExistence type="predicted"/>
<organism evidence="1 2">
    <name type="scientific">Rhizobium aethiopicum</name>
    <dbReference type="NCBI Taxonomy" id="1138170"/>
    <lineage>
        <taxon>Bacteria</taxon>
        <taxon>Pseudomonadati</taxon>
        <taxon>Pseudomonadota</taxon>
        <taxon>Alphaproteobacteria</taxon>
        <taxon>Hyphomicrobiales</taxon>
        <taxon>Rhizobiaceae</taxon>
        <taxon>Rhizobium/Agrobacterium group</taxon>
        <taxon>Rhizobium</taxon>
    </lineage>
</organism>
<dbReference type="AlphaFoldDB" id="A0A1C3XZ80"/>
<protein>
    <submittedName>
        <fullName evidence="1">Uncharacterized protein</fullName>
    </submittedName>
</protein>
<dbReference type="Proteomes" id="UP000198723">
    <property type="component" value="Unassembled WGS sequence"/>
</dbReference>
<evidence type="ECO:0000313" key="2">
    <source>
        <dbReference type="Proteomes" id="UP000198723"/>
    </source>
</evidence>
<dbReference type="EMBL" id="FMAJ01000003">
    <property type="protein sequence ID" value="SCB57562.1"/>
    <property type="molecule type" value="Genomic_DNA"/>
</dbReference>
<gene>
    <name evidence="1" type="ORF">GA0061105_10315</name>
</gene>
<evidence type="ECO:0000313" key="1">
    <source>
        <dbReference type="EMBL" id="SCB57562.1"/>
    </source>
</evidence>